<comment type="cofactor">
    <cofactor evidence="1">
        <name>Mg(2+)</name>
        <dbReference type="ChEBI" id="CHEBI:18420"/>
    </cofactor>
</comment>
<dbReference type="Pfam" id="PF00702">
    <property type="entry name" value="Hydrolase"/>
    <property type="match status" value="1"/>
</dbReference>
<evidence type="ECO:0000313" key="15">
    <source>
        <dbReference type="EMBL" id="TLU61705.1"/>
    </source>
</evidence>
<evidence type="ECO:0000256" key="2">
    <source>
        <dbReference type="ARBA" id="ARBA00005135"/>
    </source>
</evidence>
<dbReference type="InterPro" id="IPR004469">
    <property type="entry name" value="PSP"/>
</dbReference>
<evidence type="ECO:0000256" key="5">
    <source>
        <dbReference type="ARBA" id="ARBA00015196"/>
    </source>
</evidence>
<dbReference type="NCBIfam" id="TIGR01488">
    <property type="entry name" value="HAD-SF-IB"/>
    <property type="match status" value="1"/>
</dbReference>
<dbReference type="GO" id="GO:0005737">
    <property type="term" value="C:cytoplasm"/>
    <property type="evidence" value="ECO:0007669"/>
    <property type="project" value="TreeGrafter"/>
</dbReference>
<dbReference type="SFLD" id="SFLDS00003">
    <property type="entry name" value="Haloacid_Dehalogenase"/>
    <property type="match status" value="1"/>
</dbReference>
<comment type="catalytic activity">
    <reaction evidence="13">
        <text>O-phospho-D-serine + H2O = D-serine + phosphate</text>
        <dbReference type="Rhea" id="RHEA:24873"/>
        <dbReference type="ChEBI" id="CHEBI:15377"/>
        <dbReference type="ChEBI" id="CHEBI:35247"/>
        <dbReference type="ChEBI" id="CHEBI:43474"/>
        <dbReference type="ChEBI" id="CHEBI:58680"/>
        <dbReference type="EC" id="3.1.3.3"/>
    </reaction>
</comment>
<evidence type="ECO:0000313" key="16">
    <source>
        <dbReference type="Proteomes" id="UP000307790"/>
    </source>
</evidence>
<evidence type="ECO:0000256" key="9">
    <source>
        <dbReference type="ARBA" id="ARBA00022842"/>
    </source>
</evidence>
<proteinExistence type="inferred from homology"/>
<dbReference type="FunFam" id="1.10.150.210:FF:000001">
    <property type="entry name" value="Phosphoserine phosphatase"/>
    <property type="match status" value="1"/>
</dbReference>
<dbReference type="PANTHER" id="PTHR43344">
    <property type="entry name" value="PHOSPHOSERINE PHOSPHATASE"/>
    <property type="match status" value="1"/>
</dbReference>
<dbReference type="GO" id="GO:0000287">
    <property type="term" value="F:magnesium ion binding"/>
    <property type="evidence" value="ECO:0007669"/>
    <property type="project" value="TreeGrafter"/>
</dbReference>
<keyword evidence="8 15" id="KW-0378">Hydrolase</keyword>
<dbReference type="AlphaFoldDB" id="A0A5R9IDM6"/>
<dbReference type="Gene3D" id="3.40.50.1000">
    <property type="entry name" value="HAD superfamily/HAD-like"/>
    <property type="match status" value="1"/>
</dbReference>
<keyword evidence="7" id="KW-0479">Metal-binding</keyword>
<comment type="similarity">
    <text evidence="3">Belongs to the HAD-like hydrolase superfamily. SerB family.</text>
</comment>
<dbReference type="EMBL" id="VCBC01000015">
    <property type="protein sequence ID" value="TLU61705.1"/>
    <property type="molecule type" value="Genomic_DNA"/>
</dbReference>
<sequence length="350" mass="37987">MRAPISTTNALTLNQLLTHQNIPNPADFYFDQSYLYLDSSLETLTPTLFSDNDLQPENNDSVNNGWELVLLSSTTISQLVDICQFAGIKLVKLNRINHRLGVSSYRFALQATDINAARKLANQYALEQSLELALIEQAPSLATPGLLVMDMDSTTIEIECIDEIAKLAGVGEEVAEVTERAMQGELDFAASLKQRVATLSGSSESILSEVASQLPLMPGLRPLLDLLKSHQWRIAVASGGFTYFTDYLQKELELDATQANVLEIVDGKLTGHVLGDITDAQVKADTLGRLATEFSIPTAQTVAMGDGANDLQMLAAAELGVAYKAKPVVLQQADCAINFSGLDCLAHWLK</sequence>
<keyword evidence="16" id="KW-1185">Reference proteome</keyword>
<keyword evidence="9" id="KW-0460">Magnesium</keyword>
<evidence type="ECO:0000256" key="8">
    <source>
        <dbReference type="ARBA" id="ARBA00022801"/>
    </source>
</evidence>
<evidence type="ECO:0000256" key="3">
    <source>
        <dbReference type="ARBA" id="ARBA00009184"/>
    </source>
</evidence>
<evidence type="ECO:0000256" key="7">
    <source>
        <dbReference type="ARBA" id="ARBA00022723"/>
    </source>
</evidence>
<dbReference type="SFLD" id="SFLDF00029">
    <property type="entry name" value="phosphoserine_phosphatase"/>
    <property type="match status" value="1"/>
</dbReference>
<dbReference type="InterPro" id="IPR036412">
    <property type="entry name" value="HAD-like_sf"/>
</dbReference>
<evidence type="ECO:0000256" key="6">
    <source>
        <dbReference type="ARBA" id="ARBA00022605"/>
    </source>
</evidence>
<dbReference type="SFLD" id="SFLDG01136">
    <property type="entry name" value="C1.6:_Phosphoserine_Phosphatas"/>
    <property type="match status" value="1"/>
</dbReference>
<evidence type="ECO:0000256" key="1">
    <source>
        <dbReference type="ARBA" id="ARBA00001946"/>
    </source>
</evidence>
<accession>A0A5R9IDM6</accession>
<reference evidence="15 16" key="1">
    <citation type="submission" date="2019-05" db="EMBL/GenBank/DDBJ databases">
        <title>Genome sequences of Thalassotalea litorea 1K03283.</title>
        <authorList>
            <person name="Zhang D."/>
        </authorList>
    </citation>
    <scope>NUCLEOTIDE SEQUENCE [LARGE SCALE GENOMIC DNA]</scope>
    <source>
        <strain evidence="15 16">MCCC 1K03283</strain>
    </source>
</reference>
<protein>
    <recommendedName>
        <fullName evidence="5">Phosphoserine phosphatase</fullName>
        <ecNumber evidence="4">3.1.3.3</ecNumber>
    </recommendedName>
    <alternativeName>
        <fullName evidence="11">O-phosphoserine phosphohydrolase</fullName>
    </alternativeName>
</protein>
<gene>
    <name evidence="15" type="primary">serB</name>
    <name evidence="15" type="ORF">FE810_14305</name>
</gene>
<dbReference type="OrthoDB" id="9792539at2"/>
<dbReference type="SFLD" id="SFLDG01137">
    <property type="entry name" value="C1.6.1:_Phosphoserine_Phosphat"/>
    <property type="match status" value="1"/>
</dbReference>
<dbReference type="SUPFAM" id="SSF56784">
    <property type="entry name" value="HAD-like"/>
    <property type="match status" value="1"/>
</dbReference>
<dbReference type="CDD" id="cd07500">
    <property type="entry name" value="HAD_PSP"/>
    <property type="match status" value="1"/>
</dbReference>
<keyword evidence="6" id="KW-0028">Amino-acid biosynthesis</keyword>
<evidence type="ECO:0000256" key="12">
    <source>
        <dbReference type="ARBA" id="ARBA00048138"/>
    </source>
</evidence>
<evidence type="ECO:0000256" key="13">
    <source>
        <dbReference type="ARBA" id="ARBA00048523"/>
    </source>
</evidence>
<comment type="pathway">
    <text evidence="2">Amino-acid biosynthesis; L-serine biosynthesis; L-serine from 3-phospho-D-glycerate: step 3/3.</text>
</comment>
<dbReference type="GO" id="GO:0006564">
    <property type="term" value="P:L-serine biosynthetic process"/>
    <property type="evidence" value="ECO:0007669"/>
    <property type="project" value="UniProtKB-KW"/>
</dbReference>
<dbReference type="UniPathway" id="UPA00135">
    <property type="reaction ID" value="UER00198"/>
</dbReference>
<dbReference type="EC" id="3.1.3.3" evidence="4"/>
<dbReference type="Gene3D" id="3.30.70.2020">
    <property type="match status" value="1"/>
</dbReference>
<organism evidence="15 16">
    <name type="scientific">Thalassotalea litorea</name>
    <dbReference type="NCBI Taxonomy" id="2020715"/>
    <lineage>
        <taxon>Bacteria</taxon>
        <taxon>Pseudomonadati</taxon>
        <taxon>Pseudomonadota</taxon>
        <taxon>Gammaproteobacteria</taxon>
        <taxon>Alteromonadales</taxon>
        <taxon>Colwelliaceae</taxon>
        <taxon>Thalassotalea</taxon>
    </lineage>
</organism>
<evidence type="ECO:0000256" key="11">
    <source>
        <dbReference type="ARBA" id="ARBA00031693"/>
    </source>
</evidence>
<comment type="catalytic activity">
    <reaction evidence="12">
        <text>O-phospho-L-serine + H2O = L-serine + phosphate</text>
        <dbReference type="Rhea" id="RHEA:21208"/>
        <dbReference type="ChEBI" id="CHEBI:15377"/>
        <dbReference type="ChEBI" id="CHEBI:33384"/>
        <dbReference type="ChEBI" id="CHEBI:43474"/>
        <dbReference type="ChEBI" id="CHEBI:57524"/>
        <dbReference type="EC" id="3.1.3.3"/>
    </reaction>
</comment>
<dbReference type="NCBIfam" id="TIGR00338">
    <property type="entry name" value="serB"/>
    <property type="match status" value="1"/>
</dbReference>
<comment type="caution">
    <text evidence="15">The sequence shown here is derived from an EMBL/GenBank/DDBJ whole genome shotgun (WGS) entry which is preliminary data.</text>
</comment>
<evidence type="ECO:0000256" key="4">
    <source>
        <dbReference type="ARBA" id="ARBA00012640"/>
    </source>
</evidence>
<dbReference type="InterPro" id="IPR050582">
    <property type="entry name" value="HAD-like_SerB"/>
</dbReference>
<evidence type="ECO:0000256" key="14">
    <source>
        <dbReference type="PIRSR" id="PIRSR604469-1"/>
    </source>
</evidence>
<name>A0A5R9IDM6_9GAMM</name>
<dbReference type="Gene3D" id="1.10.150.210">
    <property type="entry name" value="Phosphoserine phosphatase, domain 2"/>
    <property type="match status" value="1"/>
</dbReference>
<evidence type="ECO:0000256" key="10">
    <source>
        <dbReference type="ARBA" id="ARBA00023299"/>
    </source>
</evidence>
<feature type="active site" description="Proton donor" evidence="14">
    <location>
        <position position="152"/>
    </location>
</feature>
<dbReference type="GO" id="GO:0036424">
    <property type="term" value="F:L-phosphoserine phosphatase activity"/>
    <property type="evidence" value="ECO:0007669"/>
    <property type="project" value="InterPro"/>
</dbReference>
<keyword evidence="10" id="KW-0718">Serine biosynthesis</keyword>
<dbReference type="InterPro" id="IPR023214">
    <property type="entry name" value="HAD_sf"/>
</dbReference>
<dbReference type="PANTHER" id="PTHR43344:SF2">
    <property type="entry name" value="PHOSPHOSERINE PHOSPHATASE"/>
    <property type="match status" value="1"/>
</dbReference>
<feature type="active site" description="Nucleophile" evidence="14">
    <location>
        <position position="150"/>
    </location>
</feature>
<dbReference type="Proteomes" id="UP000307790">
    <property type="component" value="Unassembled WGS sequence"/>
</dbReference>